<evidence type="ECO:0000313" key="1">
    <source>
        <dbReference type="EMBL" id="OAA33749.1"/>
    </source>
</evidence>
<proteinExistence type="predicted"/>
<dbReference type="OrthoDB" id="5979581at2759"/>
<keyword evidence="1" id="KW-0808">Transferase</keyword>
<protein>
    <submittedName>
        <fullName evidence="1">Protein kinase domain protein</fullName>
    </submittedName>
</protein>
<reference evidence="1 2" key="1">
    <citation type="journal article" date="2016" name="Genome Biol. Evol.">
        <title>Divergent and convergent evolution of fungal pathogenicity.</title>
        <authorList>
            <person name="Shang Y."/>
            <person name="Xiao G."/>
            <person name="Zheng P."/>
            <person name="Cen K."/>
            <person name="Zhan S."/>
            <person name="Wang C."/>
        </authorList>
    </citation>
    <scope>NUCLEOTIDE SEQUENCE [LARGE SCALE GENOMIC DNA]</scope>
    <source>
        <strain evidence="1 2">RCEF 2490</strain>
    </source>
</reference>
<dbReference type="Proteomes" id="UP000078544">
    <property type="component" value="Unassembled WGS sequence"/>
</dbReference>
<accession>A0A166VK53</accession>
<dbReference type="GO" id="GO:0016301">
    <property type="term" value="F:kinase activity"/>
    <property type="evidence" value="ECO:0007669"/>
    <property type="project" value="UniProtKB-KW"/>
</dbReference>
<dbReference type="AlphaFoldDB" id="A0A166VK53"/>
<organism evidence="1 2">
    <name type="scientific">Moelleriella libera RCEF 2490</name>
    <dbReference type="NCBI Taxonomy" id="1081109"/>
    <lineage>
        <taxon>Eukaryota</taxon>
        <taxon>Fungi</taxon>
        <taxon>Dikarya</taxon>
        <taxon>Ascomycota</taxon>
        <taxon>Pezizomycotina</taxon>
        <taxon>Sordariomycetes</taxon>
        <taxon>Hypocreomycetidae</taxon>
        <taxon>Hypocreales</taxon>
        <taxon>Clavicipitaceae</taxon>
        <taxon>Moelleriella</taxon>
    </lineage>
</organism>
<comment type="caution">
    <text evidence="1">The sequence shown here is derived from an EMBL/GenBank/DDBJ whole genome shotgun (WGS) entry which is preliminary data.</text>
</comment>
<dbReference type="EMBL" id="AZGY01000001">
    <property type="protein sequence ID" value="OAA33749.1"/>
    <property type="molecule type" value="Genomic_DNA"/>
</dbReference>
<keyword evidence="2" id="KW-1185">Reference proteome</keyword>
<dbReference type="Gene3D" id="1.10.510.10">
    <property type="entry name" value="Transferase(Phosphotransferase) domain 1"/>
    <property type="match status" value="1"/>
</dbReference>
<dbReference type="SUPFAM" id="SSF56112">
    <property type="entry name" value="Protein kinase-like (PK-like)"/>
    <property type="match status" value="1"/>
</dbReference>
<name>A0A166VK53_9HYPO</name>
<keyword evidence="1" id="KW-0418">Kinase</keyword>
<evidence type="ECO:0000313" key="2">
    <source>
        <dbReference type="Proteomes" id="UP000078544"/>
    </source>
</evidence>
<dbReference type="InterPro" id="IPR011009">
    <property type="entry name" value="Kinase-like_dom_sf"/>
</dbReference>
<sequence length="132" mass="15724">MGLLPIFEYLMPCEEWTAAMQVELLGKLPPEWWARWERRSKYFAEDGQMLDTNRPVWAWDFHFETAMQEWRRALGMELMSSGGKEALLAMLKPMLRYKPEERCSMTDVLRSKWMNDSAMLDFEKLQKQPLPS</sequence>
<dbReference type="STRING" id="1081109.A0A166VK53"/>
<gene>
    <name evidence="1" type="ORF">AAL_01214</name>
</gene>